<feature type="region of interest" description="Disordered" evidence="1">
    <location>
        <begin position="57"/>
        <end position="78"/>
    </location>
</feature>
<dbReference type="RefSeq" id="WP_040271726.1">
    <property type="nucleotide sequence ID" value="NZ_JROO01000010.1"/>
</dbReference>
<sequence>MTTLRSARLEALIGNGVAEATYANVLFLVTNNVPENFDLDYKRDLYERTDAGKRECAPTSLRWPTRPEESSSLVSTRTTTPVLQKLRAYRSATRRPAGSPRYSEIEALEFGQ</sequence>
<keyword evidence="3" id="KW-1185">Reference proteome</keyword>
<protein>
    <submittedName>
        <fullName evidence="2">Uncharacterized protein</fullName>
    </submittedName>
</protein>
<feature type="region of interest" description="Disordered" evidence="1">
    <location>
        <begin position="90"/>
        <end position="112"/>
    </location>
</feature>
<dbReference type="EMBL" id="JROO01000010">
    <property type="protein sequence ID" value="KIH99597.1"/>
    <property type="molecule type" value="Genomic_DNA"/>
</dbReference>
<proteinExistence type="predicted"/>
<name>A0A0C2JRZ6_9ACTN</name>
<evidence type="ECO:0000256" key="1">
    <source>
        <dbReference type="SAM" id="MobiDB-lite"/>
    </source>
</evidence>
<comment type="caution">
    <text evidence="2">The sequence shown here is derived from an EMBL/GenBank/DDBJ whole genome shotgun (WGS) entry which is preliminary data.</text>
</comment>
<accession>A0A0C2JRZ6</accession>
<evidence type="ECO:0000313" key="3">
    <source>
        <dbReference type="Proteomes" id="UP000031675"/>
    </source>
</evidence>
<reference evidence="3" key="1">
    <citation type="journal article" date="2015" name="Chem. Biol.">
        <title>Structure, bioactivity, and resistance mechanism of streptomonomicin, an unusual lasso Peptide from an understudied halophilic actinomycete.</title>
        <authorList>
            <person name="Metelev M."/>
            <person name="Tietz J.I."/>
            <person name="Melby J.O."/>
            <person name="Blair P.M."/>
            <person name="Zhu L."/>
            <person name="Livnat I."/>
            <person name="Severinov K."/>
            <person name="Mitchell D.A."/>
        </authorList>
    </citation>
    <scope>NUCLEOTIDE SEQUENCE [LARGE SCALE GENOMIC DNA]</scope>
    <source>
        <strain evidence="3">YIM 90003</strain>
    </source>
</reference>
<evidence type="ECO:0000313" key="2">
    <source>
        <dbReference type="EMBL" id="KIH99597.1"/>
    </source>
</evidence>
<dbReference type="Proteomes" id="UP000031675">
    <property type="component" value="Unassembled WGS sequence"/>
</dbReference>
<organism evidence="2 3">
    <name type="scientific">Streptomonospora alba</name>
    <dbReference type="NCBI Taxonomy" id="183763"/>
    <lineage>
        <taxon>Bacteria</taxon>
        <taxon>Bacillati</taxon>
        <taxon>Actinomycetota</taxon>
        <taxon>Actinomycetes</taxon>
        <taxon>Streptosporangiales</taxon>
        <taxon>Nocardiopsidaceae</taxon>
        <taxon>Streptomonospora</taxon>
    </lineage>
</organism>
<dbReference type="AlphaFoldDB" id="A0A0C2JRZ6"/>
<gene>
    <name evidence="2" type="ORF">LP52_06950</name>
</gene>
<dbReference type="OrthoDB" id="3443870at2"/>